<protein>
    <submittedName>
        <fullName evidence="6">Amino acid/amide ABC transporter substrate-binding protein, HAAT family</fullName>
    </submittedName>
</protein>
<dbReference type="PANTHER" id="PTHR47235">
    <property type="entry name" value="BLR6548 PROTEIN"/>
    <property type="match status" value="1"/>
</dbReference>
<reference evidence="6 7" key="1">
    <citation type="journal article" date="2007" name="Genome Res.">
        <title>Genome characteristics of facultatively symbiotic Frankia sp. strains reflect host range and host plant biogeography.</title>
        <authorList>
            <person name="Normand P."/>
            <person name="Lapierre P."/>
            <person name="Tisa L.S."/>
            <person name="Gogarten J.P."/>
            <person name="Alloisio N."/>
            <person name="Bagnarol E."/>
            <person name="Bassi C.A."/>
            <person name="Berry A.M."/>
            <person name="Bickhart D.M."/>
            <person name="Choisne N."/>
            <person name="Couloux A."/>
            <person name="Cournoyer B."/>
            <person name="Cruveiller S."/>
            <person name="Daubin V."/>
            <person name="Demange N."/>
            <person name="Francino M.P."/>
            <person name="Goltsman E."/>
            <person name="Huang Y."/>
            <person name="Kopp O.R."/>
            <person name="Labarre L."/>
            <person name="Lapidus A."/>
            <person name="Lavire C."/>
            <person name="Marechal J."/>
            <person name="Martinez M."/>
            <person name="Mastronunzio J.E."/>
            <person name="Mullin B.C."/>
            <person name="Niemann J."/>
            <person name="Pujic P."/>
            <person name="Rawnsley T."/>
            <person name="Rouy Z."/>
            <person name="Schenowitz C."/>
            <person name="Sellstedt A."/>
            <person name="Tavares F."/>
            <person name="Tomkins J.P."/>
            <person name="Vallenet D."/>
            <person name="Valverde C."/>
            <person name="Wall L.G."/>
            <person name="Wang Y."/>
            <person name="Medigue C."/>
            <person name="Benson D.R."/>
        </authorList>
    </citation>
    <scope>NUCLEOTIDE SEQUENCE [LARGE SCALE GENOMIC DNA]</scope>
    <source>
        <strain evidence="7">DSM 45818 / CECT 9043 / CcI3</strain>
    </source>
</reference>
<dbReference type="PROSITE" id="PS51257">
    <property type="entry name" value="PROKAR_LIPOPROTEIN"/>
    <property type="match status" value="1"/>
</dbReference>
<dbReference type="InterPro" id="IPR028081">
    <property type="entry name" value="Leu-bd"/>
</dbReference>
<dbReference type="OrthoDB" id="3861418at2"/>
<organism evidence="6 7">
    <name type="scientific">Frankia casuarinae (strain DSM 45818 / CECT 9043 / HFP020203 / CcI3)</name>
    <dbReference type="NCBI Taxonomy" id="106370"/>
    <lineage>
        <taxon>Bacteria</taxon>
        <taxon>Bacillati</taxon>
        <taxon>Actinomycetota</taxon>
        <taxon>Actinomycetes</taxon>
        <taxon>Frankiales</taxon>
        <taxon>Frankiaceae</taxon>
        <taxon>Frankia</taxon>
    </lineage>
</organism>
<feature type="signal peptide" evidence="4">
    <location>
        <begin position="1"/>
        <end position="20"/>
    </location>
</feature>
<accession>Q2JEQ6</accession>
<feature type="region of interest" description="Disordered" evidence="3">
    <location>
        <begin position="27"/>
        <end position="46"/>
    </location>
</feature>
<proteinExistence type="inferred from homology"/>
<dbReference type="PANTHER" id="PTHR47235:SF1">
    <property type="entry name" value="BLR6548 PROTEIN"/>
    <property type="match status" value="1"/>
</dbReference>
<name>Q2JEQ6_FRACC</name>
<evidence type="ECO:0000256" key="1">
    <source>
        <dbReference type="ARBA" id="ARBA00010062"/>
    </source>
</evidence>
<evidence type="ECO:0000256" key="3">
    <source>
        <dbReference type="SAM" id="MobiDB-lite"/>
    </source>
</evidence>
<dbReference type="STRING" id="106370.Francci3_0852"/>
<dbReference type="PhylomeDB" id="Q2JEQ6"/>
<dbReference type="RefSeq" id="WP_011435305.1">
    <property type="nucleotide sequence ID" value="NC_007777.1"/>
</dbReference>
<dbReference type="Gene3D" id="3.40.50.2300">
    <property type="match status" value="2"/>
</dbReference>
<dbReference type="Pfam" id="PF13458">
    <property type="entry name" value="Peripla_BP_6"/>
    <property type="match status" value="1"/>
</dbReference>
<comment type="similarity">
    <text evidence="1">Belongs to the leucine-binding protein family.</text>
</comment>
<dbReference type="EMBL" id="CP000249">
    <property type="protein sequence ID" value="ABD10236.1"/>
    <property type="molecule type" value="Genomic_DNA"/>
</dbReference>
<evidence type="ECO:0000313" key="7">
    <source>
        <dbReference type="Proteomes" id="UP000001937"/>
    </source>
</evidence>
<evidence type="ECO:0000256" key="2">
    <source>
        <dbReference type="ARBA" id="ARBA00022729"/>
    </source>
</evidence>
<dbReference type="KEGG" id="fra:Francci3_0852"/>
<dbReference type="AlphaFoldDB" id="Q2JEQ6"/>
<evidence type="ECO:0000259" key="5">
    <source>
        <dbReference type="Pfam" id="PF13458"/>
    </source>
</evidence>
<dbReference type="InterPro" id="IPR028082">
    <property type="entry name" value="Peripla_BP_I"/>
</dbReference>
<feature type="domain" description="Leucine-binding protein" evidence="5">
    <location>
        <begin position="55"/>
        <end position="420"/>
    </location>
</feature>
<dbReference type="HOGENOM" id="CLU_603763_0_0_11"/>
<dbReference type="SUPFAM" id="SSF53822">
    <property type="entry name" value="Periplasmic binding protein-like I"/>
    <property type="match status" value="1"/>
</dbReference>
<keyword evidence="7" id="KW-1185">Reference proteome</keyword>
<dbReference type="CDD" id="cd06341">
    <property type="entry name" value="PBP1_ABC_ligand_binding-like"/>
    <property type="match status" value="1"/>
</dbReference>
<feature type="chain" id="PRO_5039382706" evidence="4">
    <location>
        <begin position="21"/>
        <end position="451"/>
    </location>
</feature>
<evidence type="ECO:0000256" key="4">
    <source>
        <dbReference type="SAM" id="SignalP"/>
    </source>
</evidence>
<dbReference type="eggNOG" id="COG0683">
    <property type="taxonomic scope" value="Bacteria"/>
</dbReference>
<sequence>MRARSLVAAAAIVLSSLALVACGSRASSSGTTSAGNKPAGVSNNTASDIGVTPTEIKIGTIAGLSSGFGPDTFSASLYGARAYFKALNAAGGVNGRTVNLVECDDKGSGDGNANCAHKLVDDEKVFALAGVTAFDYTGAQYINSKGVPDIGGQPVSAAYDQYPHLYSIYGSYYPRTGSRPGYNGTLYAGTEIYRWFKQNLKTNVAGVVYYNVAPSERYAKSIADGLRKEGYTVVEEQINLGAPSWDATVLDLKRRGVQIVFDAMDDGGNAQLCNAIESQKLPITAKVTPPQGWANNIRQVYSASPNCRNTIYSTGGTANYADTQIPAVATFQKDLQAAAPDRVAKMNLWMLEGYASAQWLTDAIRSCGADVTRACVEAYMNSGKDYDGHGLLIPTGRNFKKSPEPPSQEENCLNVARWQDSANGNQGGWVTQVKDMNTNCFTVPDLPYPAG</sequence>
<keyword evidence="2 4" id="KW-0732">Signal</keyword>
<gene>
    <name evidence="6" type="ordered locus">Francci3_0852</name>
</gene>
<evidence type="ECO:0000313" key="6">
    <source>
        <dbReference type="EMBL" id="ABD10236.1"/>
    </source>
</evidence>
<dbReference type="Proteomes" id="UP000001937">
    <property type="component" value="Chromosome"/>
</dbReference>